<evidence type="ECO:0000313" key="2">
    <source>
        <dbReference type="Proteomes" id="UP000276133"/>
    </source>
</evidence>
<comment type="caution">
    <text evidence="1">The sequence shown here is derived from an EMBL/GenBank/DDBJ whole genome shotgun (WGS) entry which is preliminary data.</text>
</comment>
<accession>A0A3M7R950</accession>
<reference evidence="1 2" key="1">
    <citation type="journal article" date="2018" name="Sci. Rep.">
        <title>Genomic signatures of local adaptation to the degree of environmental predictability in rotifers.</title>
        <authorList>
            <person name="Franch-Gras L."/>
            <person name="Hahn C."/>
            <person name="Garcia-Roger E.M."/>
            <person name="Carmona M.J."/>
            <person name="Serra M."/>
            <person name="Gomez A."/>
        </authorList>
    </citation>
    <scope>NUCLEOTIDE SEQUENCE [LARGE SCALE GENOMIC DNA]</scope>
    <source>
        <strain evidence="1">HYR1</strain>
    </source>
</reference>
<gene>
    <name evidence="1" type="ORF">BpHYR1_004172</name>
</gene>
<name>A0A3M7R950_BRAPC</name>
<dbReference type="AlphaFoldDB" id="A0A3M7R950"/>
<organism evidence="1 2">
    <name type="scientific">Brachionus plicatilis</name>
    <name type="common">Marine rotifer</name>
    <name type="synonym">Brachionus muelleri</name>
    <dbReference type="NCBI Taxonomy" id="10195"/>
    <lineage>
        <taxon>Eukaryota</taxon>
        <taxon>Metazoa</taxon>
        <taxon>Spiralia</taxon>
        <taxon>Gnathifera</taxon>
        <taxon>Rotifera</taxon>
        <taxon>Eurotatoria</taxon>
        <taxon>Monogononta</taxon>
        <taxon>Pseudotrocha</taxon>
        <taxon>Ploima</taxon>
        <taxon>Brachionidae</taxon>
        <taxon>Brachionus</taxon>
    </lineage>
</organism>
<proteinExistence type="predicted"/>
<keyword evidence="2" id="KW-1185">Reference proteome</keyword>
<dbReference type="Proteomes" id="UP000276133">
    <property type="component" value="Unassembled WGS sequence"/>
</dbReference>
<evidence type="ECO:0000313" key="1">
    <source>
        <dbReference type="EMBL" id="RNA19951.1"/>
    </source>
</evidence>
<sequence length="92" mass="10730">MDVYLEYLRRNYAKLQQFFGLAKIKIQTFLKTCAPIQIWSHGKPNGSDCLHFQPLDPKNSSFYILVLLKEKLIRKNNFQCLKNTSSKSSMVT</sequence>
<protein>
    <submittedName>
        <fullName evidence="1">Uncharacterized protein</fullName>
    </submittedName>
</protein>
<dbReference type="EMBL" id="REGN01003935">
    <property type="protein sequence ID" value="RNA19951.1"/>
    <property type="molecule type" value="Genomic_DNA"/>
</dbReference>